<feature type="domain" description="Neutral/alkaline non-lysosomal ceramidase N-terminal" evidence="9">
    <location>
        <begin position="25"/>
        <end position="530"/>
    </location>
</feature>
<reference evidence="11" key="1">
    <citation type="submission" date="2020-11" db="EMBL/GenBank/DDBJ databases">
        <authorList>
            <person name="Tran Van P."/>
        </authorList>
    </citation>
    <scope>NUCLEOTIDE SEQUENCE</scope>
</reference>
<feature type="chain" id="PRO_5035593093" description="Neutral ceramidase" evidence="8">
    <location>
        <begin position="17"/>
        <end position="700"/>
    </location>
</feature>
<evidence type="ECO:0000256" key="8">
    <source>
        <dbReference type="SAM" id="SignalP"/>
    </source>
</evidence>
<dbReference type="GO" id="GO:0046514">
    <property type="term" value="P:ceramide catabolic process"/>
    <property type="evidence" value="ECO:0007669"/>
    <property type="project" value="InterPro"/>
</dbReference>
<keyword evidence="12" id="KW-1185">Reference proteome</keyword>
<dbReference type="GO" id="GO:0046512">
    <property type="term" value="P:sphingosine biosynthetic process"/>
    <property type="evidence" value="ECO:0007669"/>
    <property type="project" value="TreeGrafter"/>
</dbReference>
<feature type="binding site" evidence="5">
    <location>
        <position position="225"/>
    </location>
    <ligand>
        <name>Zn(2+)</name>
        <dbReference type="ChEBI" id="CHEBI:29105"/>
    </ligand>
</feature>
<dbReference type="GO" id="GO:0017040">
    <property type="term" value="F:N-acylsphingosine amidohydrolase activity"/>
    <property type="evidence" value="ECO:0007669"/>
    <property type="project" value="UniProtKB-UniRule"/>
</dbReference>
<feature type="domain" description="Neutral/alkaline non-lysosomal ceramidase C-terminal" evidence="10">
    <location>
        <begin position="534"/>
        <end position="694"/>
    </location>
</feature>
<dbReference type="OrthoDB" id="191371at2759"/>
<evidence type="ECO:0000256" key="1">
    <source>
        <dbReference type="ARBA" id="ARBA00009835"/>
    </source>
</evidence>
<keyword evidence="5" id="KW-0479">Metal-binding</keyword>
<accession>A0A7R9Q858</accession>
<dbReference type="InterPro" id="IPR038445">
    <property type="entry name" value="NCDase_C_sf"/>
</dbReference>
<dbReference type="EMBL" id="OC869477">
    <property type="protein sequence ID" value="CAD7634572.1"/>
    <property type="molecule type" value="Genomic_DNA"/>
</dbReference>
<proteinExistence type="inferred from homology"/>
<evidence type="ECO:0000256" key="6">
    <source>
        <dbReference type="RuleBase" id="RU366019"/>
    </source>
</evidence>
<evidence type="ECO:0000259" key="10">
    <source>
        <dbReference type="Pfam" id="PF17048"/>
    </source>
</evidence>
<dbReference type="PANTHER" id="PTHR12670">
    <property type="entry name" value="CERAMIDASE"/>
    <property type="match status" value="1"/>
</dbReference>
<comment type="catalytic activity">
    <reaction evidence="6">
        <text>an N-acylsphing-4-enine + H2O = sphing-4-enine + a fatty acid</text>
        <dbReference type="Rhea" id="RHEA:20856"/>
        <dbReference type="ChEBI" id="CHEBI:15377"/>
        <dbReference type="ChEBI" id="CHEBI:28868"/>
        <dbReference type="ChEBI" id="CHEBI:52639"/>
        <dbReference type="ChEBI" id="CHEBI:57756"/>
        <dbReference type="EC" id="3.5.1.23"/>
    </reaction>
</comment>
<evidence type="ECO:0000256" key="4">
    <source>
        <dbReference type="ARBA" id="ARBA00022801"/>
    </source>
</evidence>
<dbReference type="GO" id="GO:0042759">
    <property type="term" value="P:long-chain fatty acid biosynthetic process"/>
    <property type="evidence" value="ECO:0007669"/>
    <property type="project" value="TreeGrafter"/>
</dbReference>
<dbReference type="Pfam" id="PF17048">
    <property type="entry name" value="Ceramidse_alk_C"/>
    <property type="match status" value="1"/>
</dbReference>
<evidence type="ECO:0000256" key="2">
    <source>
        <dbReference type="ARBA" id="ARBA00011891"/>
    </source>
</evidence>
<evidence type="ECO:0000256" key="5">
    <source>
        <dbReference type="PIRSR" id="PIRSR606823-2"/>
    </source>
</evidence>
<feature type="region of interest" description="Disordered" evidence="7">
    <location>
        <begin position="172"/>
        <end position="192"/>
    </location>
</feature>
<dbReference type="InterPro" id="IPR006823">
    <property type="entry name" value="Ceramidase_alk"/>
</dbReference>
<evidence type="ECO:0000313" key="12">
    <source>
        <dbReference type="Proteomes" id="UP000759131"/>
    </source>
</evidence>
<dbReference type="GO" id="GO:0016020">
    <property type="term" value="C:membrane"/>
    <property type="evidence" value="ECO:0007669"/>
    <property type="project" value="GOC"/>
</dbReference>
<dbReference type="InterPro" id="IPR031329">
    <property type="entry name" value="NEUT/ALK_ceramidase_N"/>
</dbReference>
<dbReference type="InterPro" id="IPR031331">
    <property type="entry name" value="NEUT/ALK_ceramidase_C"/>
</dbReference>
<dbReference type="PANTHER" id="PTHR12670:SF1">
    <property type="entry name" value="NEUTRAL CERAMIDASE"/>
    <property type="match status" value="1"/>
</dbReference>
<dbReference type="GO" id="GO:0005576">
    <property type="term" value="C:extracellular region"/>
    <property type="evidence" value="ECO:0007669"/>
    <property type="project" value="TreeGrafter"/>
</dbReference>
<keyword evidence="6" id="KW-0443">Lipid metabolism</keyword>
<evidence type="ECO:0000259" key="9">
    <source>
        <dbReference type="Pfam" id="PF04734"/>
    </source>
</evidence>
<feature type="binding site" evidence="5">
    <location>
        <position position="463"/>
    </location>
    <ligand>
        <name>Zn(2+)</name>
        <dbReference type="ChEBI" id="CHEBI:29105"/>
    </ligand>
</feature>
<dbReference type="GO" id="GO:0046872">
    <property type="term" value="F:metal ion binding"/>
    <property type="evidence" value="ECO:0007669"/>
    <property type="project" value="UniProtKB-KW"/>
</dbReference>
<dbReference type="AlphaFoldDB" id="A0A7R9Q858"/>
<dbReference type="EMBL" id="CAJPIZ010014902">
    <property type="protein sequence ID" value="CAG2115002.1"/>
    <property type="molecule type" value="Genomic_DNA"/>
</dbReference>
<sequence>MLWLGICLFLLGSTQSAPVGPDDQYQIGTGIADVTGPAAEINMMGYAKLGQDTSGIHLRLFCRSVVVVDNIGNRILYITADLQGIAQILKIEVVKALEAKYGDLYHHENVLISATHTHSGPGGFFQYLLYIFTTEGFITDSYQDIINGILTSVDRAHNNLKPGNIYWSEGELTDSSANRSPAAYENNPKEEKDKYKYNTDKTMNVLKFTDLNNKPLAMVNWHAVHCVSMNNSNTLISSDNKGFASLLMESDYNAGQLPGKGPFIAIFSQANEGDSTPNTAGARCIDTGAPCDFITSTCHGKNEKCVAFGPGKDMFDSTQIIARKQYQKAKELFEGNSQTKLKGPIQYIYQNIDMSNYEVKLSDNKTVKTCKPALGYSFGAGTTDGEGASMFQQGTHVGEEPKFWDFVRNLITTPTKEITDCQSPKAILLPVGEMTFPYQWAPNLMPTQLLRIGDVVIAGLPGEFTTMSGRRMRDAITKAFADNGQKVKVTLSGLANTYSNYIATYEEYQMQRYEGGSTMYGPHTLQAYIQQFTYLANNMAKQTRVTPGPVFPNLLKDEITLKPGVVLDAPKIGHKFGDVLTNPKDTYHKESEVKVTFVGAHPRNNAKLDSTYLTVEKLNENNKDWDVMATDANWETKFVWRRTNAVLGYSEVDVIWNIPANAQNGKYRIRYFGDHKNILGHISPFTATTNTFQVVSTFYY</sequence>
<gene>
    <name evidence="11" type="ORF">OSB1V03_LOCUS14968</name>
</gene>
<keyword evidence="5" id="KW-0862">Zinc</keyword>
<comment type="cofactor">
    <cofactor evidence="5">
        <name>Zn(2+)</name>
        <dbReference type="ChEBI" id="CHEBI:29105"/>
    </cofactor>
    <text evidence="5">Binds 1 zinc ion per subunit.</text>
</comment>
<feature type="binding site" evidence="5">
    <location>
        <position position="501"/>
    </location>
    <ligand>
        <name>Zn(2+)</name>
        <dbReference type="ChEBI" id="CHEBI:29105"/>
    </ligand>
</feature>
<evidence type="ECO:0000256" key="3">
    <source>
        <dbReference type="ARBA" id="ARBA00019235"/>
    </source>
</evidence>
<name>A0A7R9Q858_9ACAR</name>
<keyword evidence="8" id="KW-0732">Signal</keyword>
<organism evidence="11">
    <name type="scientific">Medioppia subpectinata</name>
    <dbReference type="NCBI Taxonomy" id="1979941"/>
    <lineage>
        <taxon>Eukaryota</taxon>
        <taxon>Metazoa</taxon>
        <taxon>Ecdysozoa</taxon>
        <taxon>Arthropoda</taxon>
        <taxon>Chelicerata</taxon>
        <taxon>Arachnida</taxon>
        <taxon>Acari</taxon>
        <taxon>Acariformes</taxon>
        <taxon>Sarcoptiformes</taxon>
        <taxon>Oribatida</taxon>
        <taxon>Brachypylina</taxon>
        <taxon>Oppioidea</taxon>
        <taxon>Oppiidae</taxon>
        <taxon>Medioppia</taxon>
    </lineage>
</organism>
<protein>
    <recommendedName>
        <fullName evidence="3 6">Neutral ceramidase</fullName>
        <ecNumber evidence="2 6">3.5.1.23</ecNumber>
    </recommendedName>
</protein>
<dbReference type="EC" id="3.5.1.23" evidence="2 6"/>
<feature type="binding site" evidence="5">
    <location>
        <position position="116"/>
    </location>
    <ligand>
        <name>Zn(2+)</name>
        <dbReference type="ChEBI" id="CHEBI:29105"/>
    </ligand>
</feature>
<evidence type="ECO:0000256" key="7">
    <source>
        <dbReference type="SAM" id="MobiDB-lite"/>
    </source>
</evidence>
<dbReference type="Pfam" id="PF04734">
    <property type="entry name" value="Ceramidase_alk"/>
    <property type="match status" value="1"/>
</dbReference>
<keyword evidence="4 6" id="KW-0378">Hydrolase</keyword>
<keyword evidence="6" id="KW-0746">Sphingolipid metabolism</keyword>
<dbReference type="Gene3D" id="2.60.40.2300">
    <property type="entry name" value="Neutral/alkaline non-lysosomal ceramidase, C-terminal domain"/>
    <property type="match status" value="1"/>
</dbReference>
<dbReference type="Proteomes" id="UP000759131">
    <property type="component" value="Unassembled WGS sequence"/>
</dbReference>
<feature type="signal peptide" evidence="8">
    <location>
        <begin position="1"/>
        <end position="16"/>
    </location>
</feature>
<evidence type="ECO:0000313" key="11">
    <source>
        <dbReference type="EMBL" id="CAD7634572.1"/>
    </source>
</evidence>
<comment type="similarity">
    <text evidence="1 6">Belongs to the neutral ceramidase family.</text>
</comment>